<sequence length="225" mass="24680">MNLQDSLPRVSRVGSLAEQVYHSVRASIADGRLAPGSRVTERQLAEALDVSPTPVREAIGKLEHEGLLERVGARRLQVVDHPAETLQELMEVEVMLRGAEARFAARKITPEGVARLRGYLDQHLAGGDDLTLRERFELAQLFDAEIARAADNAALRSLIDSYAIYGDYRLARAEAHADDPAWISARLADHVAIADALEAGDEDAAERLMRAHARSAIRGLQHDVP</sequence>
<evidence type="ECO:0000313" key="5">
    <source>
        <dbReference type="EMBL" id="MBE1876076.1"/>
    </source>
</evidence>
<organism evidence="5 6">
    <name type="scientific">Myceligenerans pegani</name>
    <dbReference type="NCBI Taxonomy" id="2776917"/>
    <lineage>
        <taxon>Bacteria</taxon>
        <taxon>Bacillati</taxon>
        <taxon>Actinomycetota</taxon>
        <taxon>Actinomycetes</taxon>
        <taxon>Micrococcales</taxon>
        <taxon>Promicromonosporaceae</taxon>
        <taxon>Myceligenerans</taxon>
    </lineage>
</organism>
<keyword evidence="2" id="KW-0238">DNA-binding</keyword>
<dbReference type="InterPro" id="IPR011711">
    <property type="entry name" value="GntR_C"/>
</dbReference>
<dbReference type="RefSeq" id="WP_192862643.1">
    <property type="nucleotide sequence ID" value="NZ_JADAQT010000078.1"/>
</dbReference>
<keyword evidence="3" id="KW-0804">Transcription</keyword>
<reference evidence="5 6" key="1">
    <citation type="submission" date="2020-10" db="EMBL/GenBank/DDBJ databases">
        <title>Myceligenerans pegani sp. nov., an endophytic actinomycete isolated from Peganum harmala L. in Xinjiang, China.</title>
        <authorList>
            <person name="Xin L."/>
        </authorList>
    </citation>
    <scope>NUCLEOTIDE SEQUENCE [LARGE SCALE GENOMIC DNA]</scope>
    <source>
        <strain evidence="5 6">TRM65318</strain>
    </source>
</reference>
<protein>
    <submittedName>
        <fullName evidence="5">GntR family transcriptional regulator</fullName>
    </submittedName>
</protein>
<dbReference type="SUPFAM" id="SSF48008">
    <property type="entry name" value="GntR ligand-binding domain-like"/>
    <property type="match status" value="1"/>
</dbReference>
<evidence type="ECO:0000259" key="4">
    <source>
        <dbReference type="PROSITE" id="PS50949"/>
    </source>
</evidence>
<dbReference type="Gene3D" id="1.20.120.530">
    <property type="entry name" value="GntR ligand-binding domain-like"/>
    <property type="match status" value="1"/>
</dbReference>
<dbReference type="SMART" id="SM00345">
    <property type="entry name" value="HTH_GNTR"/>
    <property type="match status" value="1"/>
</dbReference>
<dbReference type="PROSITE" id="PS50949">
    <property type="entry name" value="HTH_GNTR"/>
    <property type="match status" value="1"/>
</dbReference>
<evidence type="ECO:0000256" key="2">
    <source>
        <dbReference type="ARBA" id="ARBA00023125"/>
    </source>
</evidence>
<accession>A0ABR9MXF9</accession>
<dbReference type="InterPro" id="IPR036390">
    <property type="entry name" value="WH_DNA-bd_sf"/>
</dbReference>
<dbReference type="Pfam" id="PF00392">
    <property type="entry name" value="GntR"/>
    <property type="match status" value="1"/>
</dbReference>
<proteinExistence type="predicted"/>
<name>A0ABR9MXF9_9MICO</name>
<dbReference type="SUPFAM" id="SSF46785">
    <property type="entry name" value="Winged helix' DNA-binding domain"/>
    <property type="match status" value="1"/>
</dbReference>
<dbReference type="InterPro" id="IPR036388">
    <property type="entry name" value="WH-like_DNA-bd_sf"/>
</dbReference>
<dbReference type="InterPro" id="IPR000524">
    <property type="entry name" value="Tscrpt_reg_HTH_GntR"/>
</dbReference>
<evidence type="ECO:0000256" key="1">
    <source>
        <dbReference type="ARBA" id="ARBA00023015"/>
    </source>
</evidence>
<dbReference type="PANTHER" id="PTHR43537">
    <property type="entry name" value="TRANSCRIPTIONAL REGULATOR, GNTR FAMILY"/>
    <property type="match status" value="1"/>
</dbReference>
<keyword evidence="1" id="KW-0805">Transcription regulation</keyword>
<evidence type="ECO:0000313" key="6">
    <source>
        <dbReference type="Proteomes" id="UP000625527"/>
    </source>
</evidence>
<dbReference type="EMBL" id="JADAQT010000078">
    <property type="protein sequence ID" value="MBE1876076.1"/>
    <property type="molecule type" value="Genomic_DNA"/>
</dbReference>
<gene>
    <name evidence="5" type="ORF">IHE71_10195</name>
</gene>
<dbReference type="PANTHER" id="PTHR43537:SF49">
    <property type="entry name" value="TRANSCRIPTIONAL REGULATORY PROTEIN"/>
    <property type="match status" value="1"/>
</dbReference>
<feature type="domain" description="HTH gntR-type" evidence="4">
    <location>
        <begin position="14"/>
        <end position="81"/>
    </location>
</feature>
<dbReference type="Pfam" id="PF07729">
    <property type="entry name" value="FCD"/>
    <property type="match status" value="1"/>
</dbReference>
<dbReference type="InterPro" id="IPR008920">
    <property type="entry name" value="TF_FadR/GntR_C"/>
</dbReference>
<dbReference type="Gene3D" id="1.10.10.10">
    <property type="entry name" value="Winged helix-like DNA-binding domain superfamily/Winged helix DNA-binding domain"/>
    <property type="match status" value="1"/>
</dbReference>
<dbReference type="CDD" id="cd07377">
    <property type="entry name" value="WHTH_GntR"/>
    <property type="match status" value="1"/>
</dbReference>
<dbReference type="Proteomes" id="UP000625527">
    <property type="component" value="Unassembled WGS sequence"/>
</dbReference>
<dbReference type="SMART" id="SM00895">
    <property type="entry name" value="FCD"/>
    <property type="match status" value="1"/>
</dbReference>
<keyword evidence="6" id="KW-1185">Reference proteome</keyword>
<evidence type="ECO:0000256" key="3">
    <source>
        <dbReference type="ARBA" id="ARBA00023163"/>
    </source>
</evidence>
<comment type="caution">
    <text evidence="5">The sequence shown here is derived from an EMBL/GenBank/DDBJ whole genome shotgun (WGS) entry which is preliminary data.</text>
</comment>